<evidence type="ECO:0000313" key="1">
    <source>
        <dbReference type="EMBL" id="GJJ14615.1"/>
    </source>
</evidence>
<comment type="caution">
    <text evidence="1">The sequence shown here is derived from an EMBL/GenBank/DDBJ whole genome shotgun (WGS) entry which is preliminary data.</text>
</comment>
<sequence>MCGSFAEIGSGFNDATLFTLTAFNPSKRDPTAGTDLVIAALTATGNPVLLASPAGISRTIFNLTDGTLFIIDREAFHSRSHYSPTGSDVSLIPTNGERSTIVLSLTQTLKKGLLSLPLLLNGTTGESTVVTGTQVVVFRPMSGKSEYDASTCTSANINRSRI</sequence>
<protein>
    <submittedName>
        <fullName evidence="1">Uncharacterized protein</fullName>
    </submittedName>
</protein>
<dbReference type="AlphaFoldDB" id="A0AAV5AP55"/>
<evidence type="ECO:0000313" key="2">
    <source>
        <dbReference type="Proteomes" id="UP001050691"/>
    </source>
</evidence>
<proteinExistence type="predicted"/>
<name>A0AAV5AP55_9AGAM</name>
<dbReference type="Proteomes" id="UP001050691">
    <property type="component" value="Unassembled WGS sequence"/>
</dbReference>
<accession>A0AAV5AP55</accession>
<gene>
    <name evidence="1" type="ORF">Clacol_008881</name>
</gene>
<reference evidence="1" key="1">
    <citation type="submission" date="2021-10" db="EMBL/GenBank/DDBJ databases">
        <title>De novo Genome Assembly of Clathrus columnatus (Basidiomycota, Fungi) Using Illumina and Nanopore Sequence Data.</title>
        <authorList>
            <person name="Ogiso-Tanaka E."/>
            <person name="Itagaki H."/>
            <person name="Hosoya T."/>
            <person name="Hosaka K."/>
        </authorList>
    </citation>
    <scope>NUCLEOTIDE SEQUENCE</scope>
    <source>
        <strain evidence="1">MO-923</strain>
    </source>
</reference>
<keyword evidence="2" id="KW-1185">Reference proteome</keyword>
<dbReference type="EMBL" id="BPWL01000010">
    <property type="protein sequence ID" value="GJJ14615.1"/>
    <property type="molecule type" value="Genomic_DNA"/>
</dbReference>
<organism evidence="1 2">
    <name type="scientific">Clathrus columnatus</name>
    <dbReference type="NCBI Taxonomy" id="1419009"/>
    <lineage>
        <taxon>Eukaryota</taxon>
        <taxon>Fungi</taxon>
        <taxon>Dikarya</taxon>
        <taxon>Basidiomycota</taxon>
        <taxon>Agaricomycotina</taxon>
        <taxon>Agaricomycetes</taxon>
        <taxon>Phallomycetidae</taxon>
        <taxon>Phallales</taxon>
        <taxon>Clathraceae</taxon>
        <taxon>Clathrus</taxon>
    </lineage>
</organism>